<evidence type="ECO:0000313" key="3">
    <source>
        <dbReference type="Proteomes" id="UP000525652"/>
    </source>
</evidence>
<evidence type="ECO:0000259" key="1">
    <source>
        <dbReference type="Pfam" id="PF20434"/>
    </source>
</evidence>
<organism evidence="2 3">
    <name type="scientific">Puniceicoccus vermicola</name>
    <dbReference type="NCBI Taxonomy" id="388746"/>
    <lineage>
        <taxon>Bacteria</taxon>
        <taxon>Pseudomonadati</taxon>
        <taxon>Verrucomicrobiota</taxon>
        <taxon>Opitutia</taxon>
        <taxon>Puniceicoccales</taxon>
        <taxon>Puniceicoccaceae</taxon>
        <taxon>Puniceicoccus</taxon>
    </lineage>
</organism>
<dbReference type="SUPFAM" id="SSF53474">
    <property type="entry name" value="alpha/beta-Hydrolases"/>
    <property type="match status" value="1"/>
</dbReference>
<dbReference type="InterPro" id="IPR029058">
    <property type="entry name" value="AB_hydrolase_fold"/>
</dbReference>
<dbReference type="RefSeq" id="WP_185693052.1">
    <property type="nucleotide sequence ID" value="NZ_JACHVA010000086.1"/>
</dbReference>
<evidence type="ECO:0000313" key="2">
    <source>
        <dbReference type="EMBL" id="MBC2602364.1"/>
    </source>
</evidence>
<dbReference type="EMBL" id="JACHVA010000086">
    <property type="protein sequence ID" value="MBC2602364.1"/>
    <property type="molecule type" value="Genomic_DNA"/>
</dbReference>
<name>A0A7X1AYZ7_9BACT</name>
<keyword evidence="3" id="KW-1185">Reference proteome</keyword>
<accession>A0A7X1AYZ7</accession>
<dbReference type="Gene3D" id="3.40.50.1820">
    <property type="entry name" value="alpha/beta hydrolase"/>
    <property type="match status" value="1"/>
</dbReference>
<proteinExistence type="predicted"/>
<gene>
    <name evidence="2" type="ORF">H5P30_11300</name>
</gene>
<dbReference type="Proteomes" id="UP000525652">
    <property type="component" value="Unassembled WGS sequence"/>
</dbReference>
<keyword evidence="2" id="KW-0378">Hydrolase</keyword>
<sequence>MFNRSIKALFRSIAATFSSLLHSEPAPTEQDIGYNPAFERCLFDIWMPESDAPTAAIVYFHGGGFVKGSKEGIAFRDQFMDLLKKDIAVISAGYPFLGDHGNGRSIGPRAYEDIDQIFPEISPLFEFLREHSERFNLDMGKIMVSGSSAGAVVSEYLVYHEDLGLKACLAIQQPHSVERVSAMMKNAKVPLVLYTRSDYEDAVHSPAYALEMKDYCESEGIPCTVFGSPESGLPRLPDEEGIVSWTVEHVFLPSLKETEVPLPESR</sequence>
<feature type="domain" description="BD-FAE-like" evidence="1">
    <location>
        <begin position="44"/>
        <end position="156"/>
    </location>
</feature>
<comment type="caution">
    <text evidence="2">The sequence shown here is derived from an EMBL/GenBank/DDBJ whole genome shotgun (WGS) entry which is preliminary data.</text>
</comment>
<dbReference type="Pfam" id="PF20434">
    <property type="entry name" value="BD-FAE"/>
    <property type="match status" value="1"/>
</dbReference>
<dbReference type="InterPro" id="IPR049492">
    <property type="entry name" value="BD-FAE-like_dom"/>
</dbReference>
<dbReference type="AlphaFoldDB" id="A0A7X1AYZ7"/>
<reference evidence="2 3" key="1">
    <citation type="submission" date="2020-07" db="EMBL/GenBank/DDBJ databases">
        <authorList>
            <person name="Feng X."/>
        </authorList>
    </citation>
    <scope>NUCLEOTIDE SEQUENCE [LARGE SCALE GENOMIC DNA]</scope>
    <source>
        <strain evidence="2 3">JCM14086</strain>
    </source>
</reference>
<dbReference type="GO" id="GO:0016787">
    <property type="term" value="F:hydrolase activity"/>
    <property type="evidence" value="ECO:0007669"/>
    <property type="project" value="UniProtKB-KW"/>
</dbReference>
<protein>
    <submittedName>
        <fullName evidence="2">Alpha/beta hydrolase fold domain-containing protein</fullName>
    </submittedName>
</protein>